<reference evidence="3 4" key="1">
    <citation type="submission" date="2020-12" db="EMBL/GenBank/DDBJ databases">
        <title>Novel Thalassolituus-related marine hydrocarbonoclastic bacteria mediated algae-derived hydrocarbons mineralization in twilight zone of the northern South China Sea.</title>
        <authorList>
            <person name="Dong C."/>
        </authorList>
    </citation>
    <scope>NUCLEOTIDE SEQUENCE [LARGE SCALE GENOMIC DNA]</scope>
    <source>
        <strain evidence="3 4">IMCC1826</strain>
    </source>
</reference>
<dbReference type="InterPro" id="IPR000160">
    <property type="entry name" value="GGDEF_dom"/>
</dbReference>
<evidence type="ECO:0000313" key="4">
    <source>
        <dbReference type="Proteomes" id="UP000714380"/>
    </source>
</evidence>
<dbReference type="Proteomes" id="UP000714380">
    <property type="component" value="Unassembled WGS sequence"/>
</dbReference>
<dbReference type="RefSeq" id="WP_225674919.1">
    <property type="nucleotide sequence ID" value="NZ_JAEDAH010000058.1"/>
</dbReference>
<feature type="transmembrane region" description="Helical" evidence="1">
    <location>
        <begin position="289"/>
        <end position="307"/>
    </location>
</feature>
<keyword evidence="1" id="KW-1133">Transmembrane helix</keyword>
<dbReference type="CDD" id="cd01949">
    <property type="entry name" value="GGDEF"/>
    <property type="match status" value="1"/>
</dbReference>
<feature type="transmembrane region" description="Helical" evidence="1">
    <location>
        <begin position="191"/>
        <end position="214"/>
    </location>
</feature>
<evidence type="ECO:0000256" key="1">
    <source>
        <dbReference type="SAM" id="Phobius"/>
    </source>
</evidence>
<feature type="domain" description="GGDEF" evidence="2">
    <location>
        <begin position="473"/>
        <end position="606"/>
    </location>
</feature>
<proteinExistence type="predicted"/>
<dbReference type="NCBIfam" id="TIGR00254">
    <property type="entry name" value="GGDEF"/>
    <property type="match status" value="1"/>
</dbReference>
<keyword evidence="1" id="KW-0812">Transmembrane</keyword>
<feature type="transmembrane region" description="Helical" evidence="1">
    <location>
        <begin position="313"/>
        <end position="335"/>
    </location>
</feature>
<dbReference type="InterPro" id="IPR029787">
    <property type="entry name" value="Nucleotide_cyclase"/>
</dbReference>
<dbReference type="Pfam" id="PF07696">
    <property type="entry name" value="7TMR-DISMED2"/>
    <property type="match status" value="1"/>
</dbReference>
<dbReference type="SUPFAM" id="SSF55073">
    <property type="entry name" value="Nucleotide cyclase"/>
    <property type="match status" value="1"/>
</dbReference>
<dbReference type="PANTHER" id="PTHR46663:SF4">
    <property type="entry name" value="DIGUANYLATE CYCLASE DGCT-RELATED"/>
    <property type="match status" value="1"/>
</dbReference>
<evidence type="ECO:0000259" key="2">
    <source>
        <dbReference type="PROSITE" id="PS50887"/>
    </source>
</evidence>
<dbReference type="InterPro" id="IPR052163">
    <property type="entry name" value="DGC-Regulatory_Protein"/>
</dbReference>
<keyword evidence="1" id="KW-0472">Membrane</keyword>
<evidence type="ECO:0000313" key="3">
    <source>
        <dbReference type="EMBL" id="MCA6064189.1"/>
    </source>
</evidence>
<protein>
    <submittedName>
        <fullName evidence="3">Diguanylate cyclase</fullName>
    </submittedName>
</protein>
<dbReference type="Pfam" id="PF00990">
    <property type="entry name" value="GGDEF"/>
    <property type="match status" value="1"/>
</dbReference>
<organism evidence="3 4">
    <name type="scientific">Thalassolituus marinus</name>
    <dbReference type="NCBI Taxonomy" id="671053"/>
    <lineage>
        <taxon>Bacteria</taxon>
        <taxon>Pseudomonadati</taxon>
        <taxon>Pseudomonadota</taxon>
        <taxon>Gammaproteobacteria</taxon>
        <taxon>Oceanospirillales</taxon>
        <taxon>Oceanospirillaceae</taxon>
        <taxon>Thalassolituus</taxon>
    </lineage>
</organism>
<dbReference type="InterPro" id="IPR011622">
    <property type="entry name" value="7TMR_DISM_rcpt_extracell_dom2"/>
</dbReference>
<sequence length="609" mass="67162">MISSLTSVVFSRCPLLALLFCLLFAVVPVRAEVVVDGSIEELRPYSASDFLRDADGSLGLADVQQPSADFAPFSQLASLNLGYTPDVLWVRMPLRSELKQHSRWLLEMDYAYLDDLQLYIVRADGRIEQQQAGRHIPLAQWPLANRKPAFPLQLDAGESLMLYLRIENHAAMALDMRLISEPLFNLQDRRALIMLALYFGTLLALGAYNLLLYFSVRQPGFLLYTLFELSFGFAASSMNGIGPVLLWPEAGAAADFIVPVFFTLATALAVLFARSFLQLREVAPGWHRFLTMVALCWFAATLVAALVPPAVGLRIMAMTGILTTLSLLATGIAAMRLRIHGSGIFVLAWFMLLIGTSLLSLRNAGLLPSNFITVYGMQLGSALEMLLLSFALGARFNLLKKQKENAQQALVDTLREHERILEARVAKRTEELLDAKARLEKMVTEDALTGILNRLGLRQYYSAARKRALRNHTPLAVMLIDLDGFKPVNDQFGHEAGDLLLTAVAQRMAAAVRETDAVGRIGGDEFVLILEGCEASEIQGFAERLLAAINEPMDIGDQRTLRVEASVGVYFALPEDEQLKTILCYADDAMYQVKRGGKNGVAVVFGEAA</sequence>
<dbReference type="PANTHER" id="PTHR46663">
    <property type="entry name" value="DIGUANYLATE CYCLASE DGCT-RELATED"/>
    <property type="match status" value="1"/>
</dbReference>
<dbReference type="Gene3D" id="2.60.40.2380">
    <property type="match status" value="1"/>
</dbReference>
<feature type="transmembrane region" description="Helical" evidence="1">
    <location>
        <begin position="372"/>
        <end position="394"/>
    </location>
</feature>
<dbReference type="InterPro" id="IPR011623">
    <property type="entry name" value="7TMR_DISM_rcpt_extracell_dom1"/>
</dbReference>
<dbReference type="EMBL" id="JAEDAH010000058">
    <property type="protein sequence ID" value="MCA6064189.1"/>
    <property type="molecule type" value="Genomic_DNA"/>
</dbReference>
<dbReference type="Gene3D" id="3.30.70.270">
    <property type="match status" value="1"/>
</dbReference>
<feature type="transmembrane region" description="Helical" evidence="1">
    <location>
        <begin position="221"/>
        <end position="244"/>
    </location>
</feature>
<dbReference type="PROSITE" id="PS50887">
    <property type="entry name" value="GGDEF"/>
    <property type="match status" value="1"/>
</dbReference>
<dbReference type="SMART" id="SM00267">
    <property type="entry name" value="GGDEF"/>
    <property type="match status" value="1"/>
</dbReference>
<accession>A0ABS7ZR39</accession>
<dbReference type="Pfam" id="PF07695">
    <property type="entry name" value="7TMR-DISM_7TM"/>
    <property type="match status" value="1"/>
</dbReference>
<gene>
    <name evidence="3" type="ORF">I9W95_11285</name>
</gene>
<comment type="caution">
    <text evidence="3">The sequence shown here is derived from an EMBL/GenBank/DDBJ whole genome shotgun (WGS) entry which is preliminary data.</text>
</comment>
<keyword evidence="4" id="KW-1185">Reference proteome</keyword>
<feature type="transmembrane region" description="Helical" evidence="1">
    <location>
        <begin position="256"/>
        <end position="277"/>
    </location>
</feature>
<dbReference type="InterPro" id="IPR043128">
    <property type="entry name" value="Rev_trsase/Diguanyl_cyclase"/>
</dbReference>
<feature type="transmembrane region" description="Helical" evidence="1">
    <location>
        <begin position="342"/>
        <end position="360"/>
    </location>
</feature>
<name>A0ABS7ZR39_9GAMM</name>